<evidence type="ECO:0000256" key="6">
    <source>
        <dbReference type="SAM" id="MobiDB-lite"/>
    </source>
</evidence>
<evidence type="ECO:0000313" key="11">
    <source>
        <dbReference type="Proteomes" id="UP000294257"/>
    </source>
</evidence>
<sequence>MTGRQILSGRSVRGKLTQILAISLAIILGLIGYAMVGELSRYRAVTEAVEPVPLALTIQDSIHELQRERGMTNGLLGGDTRFADTIADQRHATDAALRDLRGHLEPDEHRVADALRTLDGLASVRTGTDTRSAGRAQTFDFYTTAIVGLTRVELTGTGADDTALRDGLAALRTLGDVKETAARERGFLNGVFAAGRFTGDDYVRFSEIRAAKLAAADEFGRHATAEQNDRFTAVLGSIAATTAARYEHTALLGAAGPVPGRVDPLEWWSSMTKVIDDLRDVQRSIGQDIAGHADALHRDAVIELLLAALAAVAVVLVLIRVVYKGIRSITSPLARLARDADTVAGTHLPEAIAAVQDGSPPEPLEPVGVSVGDSYTEITVLAGAIDRVRTSAMTLATEQAVLRHNARQSLANLGRRNQSLLRRQISAISEFERTELDPDALGRLFLLDHLATRMRRNSESLLVLVGETGPRRPSAPVSIVDAVRAAVSEVEDYTRVRLRDVDPVFVPGSIVPDVAHLLAELIENGLTFSPPDREVEVRGRRVADGYLLVIVDHGIGMPAEALAEANAKFRGEDTFLVAPTRFLGHHVIGALAANLGARVRLVESPTSGVSARVLLPTALLAEPRPVPPSPPEHHSPRPIERPVERPAQRPSKAIASLADGGERTSSGLPKRSRRPVPARQAPTGTDAARPPDDVRVMLSSFRDGHRRGSRTRPEPHPVSHTASEKDQA</sequence>
<evidence type="ECO:0000259" key="9">
    <source>
        <dbReference type="Pfam" id="PF08376"/>
    </source>
</evidence>
<keyword evidence="7" id="KW-0812">Transmembrane</keyword>
<evidence type="ECO:0000256" key="7">
    <source>
        <dbReference type="SAM" id="Phobius"/>
    </source>
</evidence>
<dbReference type="GO" id="GO:0000160">
    <property type="term" value="P:phosphorelay signal transduction system"/>
    <property type="evidence" value="ECO:0007669"/>
    <property type="project" value="TreeGrafter"/>
</dbReference>
<feature type="compositionally biased region" description="Basic and acidic residues" evidence="6">
    <location>
        <begin position="631"/>
        <end position="647"/>
    </location>
</feature>
<dbReference type="GO" id="GO:0004673">
    <property type="term" value="F:protein histidine kinase activity"/>
    <property type="evidence" value="ECO:0007669"/>
    <property type="project" value="UniProtKB-EC"/>
</dbReference>
<keyword evidence="5 10" id="KW-0418">Kinase</keyword>
<dbReference type="AlphaFoldDB" id="A0A4Q7KVU5"/>
<keyword evidence="7" id="KW-0472">Membrane</keyword>
<evidence type="ECO:0000313" key="10">
    <source>
        <dbReference type="EMBL" id="RZS40767.1"/>
    </source>
</evidence>
<feature type="region of interest" description="Disordered" evidence="6">
    <location>
        <begin position="622"/>
        <end position="728"/>
    </location>
</feature>
<evidence type="ECO:0000256" key="4">
    <source>
        <dbReference type="ARBA" id="ARBA00022679"/>
    </source>
</evidence>
<comment type="caution">
    <text evidence="10">The sequence shown here is derived from an EMBL/GenBank/DDBJ whole genome shotgun (WGS) entry which is preliminary data.</text>
</comment>
<feature type="transmembrane region" description="Helical" evidence="7">
    <location>
        <begin position="16"/>
        <end position="36"/>
    </location>
</feature>
<keyword evidence="7" id="KW-1133">Transmembrane helix</keyword>
<keyword evidence="11" id="KW-1185">Reference proteome</keyword>
<evidence type="ECO:0000256" key="3">
    <source>
        <dbReference type="ARBA" id="ARBA00022553"/>
    </source>
</evidence>
<evidence type="ECO:0000256" key="2">
    <source>
        <dbReference type="ARBA" id="ARBA00012438"/>
    </source>
</evidence>
<comment type="catalytic activity">
    <reaction evidence="1">
        <text>ATP + protein L-histidine = ADP + protein N-phospho-L-histidine.</text>
        <dbReference type="EC" id="2.7.13.3"/>
    </reaction>
</comment>
<keyword evidence="3" id="KW-0597">Phosphoprotein</keyword>
<keyword evidence="4" id="KW-0808">Transferase</keyword>
<accession>A0A4Q7KVU5</accession>
<dbReference type="Proteomes" id="UP000294257">
    <property type="component" value="Unassembled WGS sequence"/>
</dbReference>
<dbReference type="SUPFAM" id="SSF55874">
    <property type="entry name" value="ATPase domain of HSP90 chaperone/DNA topoisomerase II/histidine kinase"/>
    <property type="match status" value="1"/>
</dbReference>
<dbReference type="InterPro" id="IPR036890">
    <property type="entry name" value="HATPase_C_sf"/>
</dbReference>
<dbReference type="GO" id="GO:0005886">
    <property type="term" value="C:plasma membrane"/>
    <property type="evidence" value="ECO:0007669"/>
    <property type="project" value="TreeGrafter"/>
</dbReference>
<feature type="domain" description="Nitrate/nitrite sensing protein" evidence="9">
    <location>
        <begin position="62"/>
        <end position="289"/>
    </location>
</feature>
<evidence type="ECO:0000256" key="5">
    <source>
        <dbReference type="ARBA" id="ARBA00022777"/>
    </source>
</evidence>
<feature type="compositionally biased region" description="Basic and acidic residues" evidence="6">
    <location>
        <begin position="711"/>
        <end position="728"/>
    </location>
</feature>
<dbReference type="InterPro" id="IPR050428">
    <property type="entry name" value="TCS_sensor_his_kinase"/>
</dbReference>
<dbReference type="OrthoDB" id="3502710at2"/>
<proteinExistence type="predicted"/>
<gene>
    <name evidence="10" type="ORF">EV193_10380</name>
</gene>
<protein>
    <recommendedName>
        <fullName evidence="2">histidine kinase</fullName>
        <ecNumber evidence="2">2.7.13.3</ecNumber>
    </recommendedName>
</protein>
<dbReference type="Gene3D" id="3.30.565.10">
    <property type="entry name" value="Histidine kinase-like ATPase, C-terminal domain"/>
    <property type="match status" value="1"/>
</dbReference>
<dbReference type="EMBL" id="SGWQ01000003">
    <property type="protein sequence ID" value="RZS40767.1"/>
    <property type="molecule type" value="Genomic_DNA"/>
</dbReference>
<organism evidence="10 11">
    <name type="scientific">Herbihabitans rhizosphaerae</name>
    <dbReference type="NCBI Taxonomy" id="1872711"/>
    <lineage>
        <taxon>Bacteria</taxon>
        <taxon>Bacillati</taxon>
        <taxon>Actinomycetota</taxon>
        <taxon>Actinomycetes</taxon>
        <taxon>Pseudonocardiales</taxon>
        <taxon>Pseudonocardiaceae</taxon>
        <taxon>Herbihabitans</taxon>
    </lineage>
</organism>
<dbReference type="Pfam" id="PF02518">
    <property type="entry name" value="HATPase_c"/>
    <property type="match status" value="1"/>
</dbReference>
<feature type="transmembrane region" description="Helical" evidence="7">
    <location>
        <begin position="304"/>
        <end position="323"/>
    </location>
</feature>
<dbReference type="InterPro" id="IPR013587">
    <property type="entry name" value="Nitrate/nitrite_sensing"/>
</dbReference>
<dbReference type="Pfam" id="PF08376">
    <property type="entry name" value="NIT"/>
    <property type="match status" value="1"/>
</dbReference>
<dbReference type="RefSeq" id="WP_130343779.1">
    <property type="nucleotide sequence ID" value="NZ_SGWQ01000003.1"/>
</dbReference>
<reference evidence="10 11" key="1">
    <citation type="submission" date="2019-02" db="EMBL/GenBank/DDBJ databases">
        <title>Genomic Encyclopedia of Type Strains, Phase IV (KMG-IV): sequencing the most valuable type-strain genomes for metagenomic binning, comparative biology and taxonomic classification.</title>
        <authorList>
            <person name="Goeker M."/>
        </authorList>
    </citation>
    <scope>NUCLEOTIDE SEQUENCE [LARGE SCALE GENOMIC DNA]</scope>
    <source>
        <strain evidence="10 11">DSM 101727</strain>
    </source>
</reference>
<dbReference type="PANTHER" id="PTHR45436">
    <property type="entry name" value="SENSOR HISTIDINE KINASE YKOH"/>
    <property type="match status" value="1"/>
</dbReference>
<name>A0A4Q7KVU5_9PSEU</name>
<evidence type="ECO:0000259" key="8">
    <source>
        <dbReference type="Pfam" id="PF02518"/>
    </source>
</evidence>
<dbReference type="EC" id="2.7.13.3" evidence="2"/>
<dbReference type="PANTHER" id="PTHR45436:SF5">
    <property type="entry name" value="SENSOR HISTIDINE KINASE TRCS"/>
    <property type="match status" value="1"/>
</dbReference>
<dbReference type="InterPro" id="IPR003594">
    <property type="entry name" value="HATPase_dom"/>
</dbReference>
<evidence type="ECO:0000256" key="1">
    <source>
        <dbReference type="ARBA" id="ARBA00000085"/>
    </source>
</evidence>
<feature type="domain" description="Histidine kinase/HSP90-like ATPase" evidence="8">
    <location>
        <begin position="513"/>
        <end position="617"/>
    </location>
</feature>